<dbReference type="EMBL" id="VUJX02000003">
    <property type="protein sequence ID" value="KAL0939278.1"/>
    <property type="molecule type" value="Genomic_DNA"/>
</dbReference>
<keyword evidence="2" id="KW-1185">Reference proteome</keyword>
<name>A0ACC3Z5A0_COLTU</name>
<accession>A0ACC3Z5A0</accession>
<gene>
    <name evidence="1" type="ORF">CTRU02_205889</name>
</gene>
<reference evidence="1 2" key="1">
    <citation type="journal article" date="2020" name="Phytopathology">
        <title>Genome Sequence Resources of Colletotrichum truncatum, C. plurivorum, C. musicola, and C. sojae: Four Species Pathogenic to Soybean (Glycine max).</title>
        <authorList>
            <person name="Rogerio F."/>
            <person name="Boufleur T.R."/>
            <person name="Ciampi-Guillardi M."/>
            <person name="Sukno S.A."/>
            <person name="Thon M.R."/>
            <person name="Massola Junior N.S."/>
            <person name="Baroncelli R."/>
        </authorList>
    </citation>
    <scope>NUCLEOTIDE SEQUENCE [LARGE SCALE GENOMIC DNA]</scope>
    <source>
        <strain evidence="1 2">CMES1059</strain>
    </source>
</reference>
<evidence type="ECO:0000313" key="2">
    <source>
        <dbReference type="Proteomes" id="UP000805649"/>
    </source>
</evidence>
<protein>
    <submittedName>
        <fullName evidence="1">Uncharacterized protein</fullName>
    </submittedName>
</protein>
<proteinExistence type="predicted"/>
<dbReference type="Proteomes" id="UP000805649">
    <property type="component" value="Unassembled WGS sequence"/>
</dbReference>
<comment type="caution">
    <text evidence="1">The sequence shown here is derived from an EMBL/GenBank/DDBJ whole genome shotgun (WGS) entry which is preliminary data.</text>
</comment>
<evidence type="ECO:0000313" key="1">
    <source>
        <dbReference type="EMBL" id="KAL0939278.1"/>
    </source>
</evidence>
<sequence length="233" mass="24624">MSLSNPSLTKQQRIQIWREEVAASASVCTCPPMSPAASSSSTNISLSASSSTSSASPGAGDAFNLPRGDILPSQPTYCPTCSRLGAPSAFGLEPSSSAYLDDVRQAHLLPSGGLDRRGSLMMFRTKHGNHAIFRGMRNLVRRISGGSSSADKTGPLPPRGADEVTSMYRRVTVAGLDGATINKAAVVAEANAEADAIEDLESEGRGHVPKLIAEKQARLMRAERLLVRSHRHA</sequence>
<organism evidence="1 2">
    <name type="scientific">Colletotrichum truncatum</name>
    <name type="common">Anthracnose fungus</name>
    <name type="synonym">Colletotrichum capsici</name>
    <dbReference type="NCBI Taxonomy" id="5467"/>
    <lineage>
        <taxon>Eukaryota</taxon>
        <taxon>Fungi</taxon>
        <taxon>Dikarya</taxon>
        <taxon>Ascomycota</taxon>
        <taxon>Pezizomycotina</taxon>
        <taxon>Sordariomycetes</taxon>
        <taxon>Hypocreomycetidae</taxon>
        <taxon>Glomerellales</taxon>
        <taxon>Glomerellaceae</taxon>
        <taxon>Colletotrichum</taxon>
        <taxon>Colletotrichum truncatum species complex</taxon>
    </lineage>
</organism>